<dbReference type="Proteomes" id="UP000071641">
    <property type="component" value="Unassembled WGS sequence"/>
</dbReference>
<dbReference type="STRING" id="1796497.GCE9029_01819"/>
<name>A0A128F198_9GAMM</name>
<gene>
    <name evidence="1" type="ORF">GCE9029_01819</name>
</gene>
<organism evidence="1 2">
    <name type="scientific">Grimontia celer</name>
    <dbReference type="NCBI Taxonomy" id="1796497"/>
    <lineage>
        <taxon>Bacteria</taxon>
        <taxon>Pseudomonadati</taxon>
        <taxon>Pseudomonadota</taxon>
        <taxon>Gammaproteobacteria</taxon>
        <taxon>Vibrionales</taxon>
        <taxon>Vibrionaceae</taxon>
        <taxon>Grimontia</taxon>
    </lineage>
</organism>
<proteinExistence type="predicted"/>
<evidence type="ECO:0000313" key="2">
    <source>
        <dbReference type="Proteomes" id="UP000071641"/>
    </source>
</evidence>
<accession>A0A128F198</accession>
<keyword evidence="2" id="KW-1185">Reference proteome</keyword>
<evidence type="ECO:0000313" key="1">
    <source>
        <dbReference type="EMBL" id="CZF80051.1"/>
    </source>
</evidence>
<dbReference type="AlphaFoldDB" id="A0A128F198"/>
<reference evidence="2" key="1">
    <citation type="submission" date="2016-02" db="EMBL/GenBank/DDBJ databases">
        <authorList>
            <person name="Rodrigo-Torres Lidia"/>
            <person name="Arahal R.David."/>
        </authorList>
    </citation>
    <scope>NUCLEOTIDE SEQUENCE [LARGE SCALE GENOMIC DNA]</scope>
    <source>
        <strain evidence="2">CECT 9029</strain>
    </source>
</reference>
<dbReference type="EMBL" id="FIZX01000001">
    <property type="protein sequence ID" value="CZF80051.1"/>
    <property type="molecule type" value="Genomic_DNA"/>
</dbReference>
<sequence>MNRKLPLVFHCFIICSVLSFASLQFYKSMYRNAGIEALSNLQDYTTPNYNTISISLLAHTLASVSPASAYDYSLSAKLYQWSAYLSGSKDTDQLTTLLQKSLRLRPTWSPSYVELSSIYKERGELKLQSQMLSFARHFGPLNHSTILADIDYSYSNWDLIDESAKLHAIHNLLEIGKVWRHRPALNTTVTYSSGKQRICNLLAFNKVRIQACG</sequence>
<protein>
    <submittedName>
        <fullName evidence="1">Uncharacterized protein</fullName>
    </submittedName>
</protein>